<dbReference type="SUPFAM" id="SSF53335">
    <property type="entry name" value="S-adenosyl-L-methionine-dependent methyltransferases"/>
    <property type="match status" value="1"/>
</dbReference>
<dbReference type="Gene3D" id="3.30.2130.30">
    <property type="match status" value="1"/>
</dbReference>
<dbReference type="InterPro" id="IPR029063">
    <property type="entry name" value="SAM-dependent_MTases_sf"/>
</dbReference>
<dbReference type="GO" id="GO:0070043">
    <property type="term" value="F:rRNA (guanine-N7-)-methyltransferase activity"/>
    <property type="evidence" value="ECO:0007669"/>
    <property type="project" value="TreeGrafter"/>
</dbReference>
<evidence type="ECO:0000256" key="3">
    <source>
        <dbReference type="SAM" id="MobiDB-lite"/>
    </source>
</evidence>
<feature type="region of interest" description="Disordered" evidence="3">
    <location>
        <begin position="383"/>
        <end position="405"/>
    </location>
</feature>
<dbReference type="InterPro" id="IPR000241">
    <property type="entry name" value="RlmKL-like_Mtase"/>
</dbReference>
<dbReference type="AlphaFoldDB" id="A0A521EEX7"/>
<evidence type="ECO:0000256" key="2">
    <source>
        <dbReference type="PROSITE-ProRule" id="PRU00529"/>
    </source>
</evidence>
<keyword evidence="6" id="KW-1185">Reference proteome</keyword>
<dbReference type="Pfam" id="PF01170">
    <property type="entry name" value="UPF0020"/>
    <property type="match status" value="1"/>
</dbReference>
<accession>A0A521EEX7</accession>
<dbReference type="CDD" id="cd11715">
    <property type="entry name" value="THUMP_AdoMetMT"/>
    <property type="match status" value="1"/>
</dbReference>
<dbReference type="Gene3D" id="3.40.50.150">
    <property type="entry name" value="Vaccinia Virus protein VP39"/>
    <property type="match status" value="1"/>
</dbReference>
<dbReference type="Proteomes" id="UP000315971">
    <property type="component" value="Unassembled WGS sequence"/>
</dbReference>
<evidence type="ECO:0000256" key="1">
    <source>
        <dbReference type="ARBA" id="ARBA00022603"/>
    </source>
</evidence>
<name>A0A521EEX7_9SPHI</name>
<feature type="domain" description="THUMP" evidence="4">
    <location>
        <begin position="49"/>
        <end position="160"/>
    </location>
</feature>
<dbReference type="OrthoDB" id="9809404at2"/>
<dbReference type="Pfam" id="PF02926">
    <property type="entry name" value="THUMP"/>
    <property type="match status" value="1"/>
</dbReference>
<evidence type="ECO:0000313" key="5">
    <source>
        <dbReference type="EMBL" id="SMO82412.1"/>
    </source>
</evidence>
<dbReference type="EMBL" id="FXSZ01000014">
    <property type="protein sequence ID" value="SMO82412.1"/>
    <property type="molecule type" value="Genomic_DNA"/>
</dbReference>
<dbReference type="InterPro" id="IPR004114">
    <property type="entry name" value="THUMP_dom"/>
</dbReference>
<organism evidence="5 6">
    <name type="scientific">Solitalea koreensis</name>
    <dbReference type="NCBI Taxonomy" id="543615"/>
    <lineage>
        <taxon>Bacteria</taxon>
        <taxon>Pseudomonadati</taxon>
        <taxon>Bacteroidota</taxon>
        <taxon>Sphingobacteriia</taxon>
        <taxon>Sphingobacteriales</taxon>
        <taxon>Sphingobacteriaceae</taxon>
        <taxon>Solitalea</taxon>
    </lineage>
</organism>
<reference evidence="5 6" key="1">
    <citation type="submission" date="2017-05" db="EMBL/GenBank/DDBJ databases">
        <authorList>
            <person name="Varghese N."/>
            <person name="Submissions S."/>
        </authorList>
    </citation>
    <scope>NUCLEOTIDE SEQUENCE [LARGE SCALE GENOMIC DNA]</scope>
    <source>
        <strain evidence="5 6">DSM 21342</strain>
    </source>
</reference>
<dbReference type="RefSeq" id="WP_142604697.1">
    <property type="nucleotide sequence ID" value="NZ_FXSZ01000014.1"/>
</dbReference>
<dbReference type="SMART" id="SM00981">
    <property type="entry name" value="THUMP"/>
    <property type="match status" value="1"/>
</dbReference>
<evidence type="ECO:0000259" key="4">
    <source>
        <dbReference type="PROSITE" id="PS51165"/>
    </source>
</evidence>
<dbReference type="GO" id="GO:0008990">
    <property type="term" value="F:rRNA (guanine-N2-)-methyltransferase activity"/>
    <property type="evidence" value="ECO:0007669"/>
    <property type="project" value="TreeGrafter"/>
</dbReference>
<protein>
    <submittedName>
        <fullName evidence="5">Putative N6-adenine-specific DNA methylase</fullName>
    </submittedName>
</protein>
<proteinExistence type="predicted"/>
<dbReference type="PANTHER" id="PTHR47313">
    <property type="entry name" value="RIBOSOMAL RNA LARGE SUBUNIT METHYLTRANSFERASE K/L"/>
    <property type="match status" value="1"/>
</dbReference>
<dbReference type="GO" id="GO:0003723">
    <property type="term" value="F:RNA binding"/>
    <property type="evidence" value="ECO:0007669"/>
    <property type="project" value="UniProtKB-UniRule"/>
</dbReference>
<keyword evidence="1 5" id="KW-0489">Methyltransferase</keyword>
<dbReference type="PROSITE" id="PS51165">
    <property type="entry name" value="THUMP"/>
    <property type="match status" value="1"/>
</dbReference>
<gene>
    <name evidence="5" type="ORF">SAMN06265350_11415</name>
</gene>
<dbReference type="PANTHER" id="PTHR47313:SF1">
    <property type="entry name" value="RIBOSOMAL RNA LARGE SUBUNIT METHYLTRANSFERASE K_L"/>
    <property type="match status" value="1"/>
</dbReference>
<evidence type="ECO:0000313" key="6">
    <source>
        <dbReference type="Proteomes" id="UP000315971"/>
    </source>
</evidence>
<keyword evidence="2" id="KW-0694">RNA-binding</keyword>
<keyword evidence="1 5" id="KW-0808">Transferase</keyword>
<sequence length="405" mass="45563">MSVFNTVSKIVVTCPKRISPYLRREVLFQGFQIMEEWATGVETVGTLNDCIKLNLNLRTGNQVLYLLKEFKALNADELYKGLIEIAWEDLLDENGYFSVTSNVDNPTIDNSMFPSVKTKDAIVDRIRDKKGYRPNTGPDRHKAVIHLFWLGSAASVFIDSSGETLSKHGYRKHPGLAPMQENLAASVVLATGWDGKGTFVNPMCGSGTLAIEAALIALKRAPGLYRDNYSFMHIKGYDETIYNEERKRSRESALKKIDGQIIATDIDKRAVDMAYKNAVTAGVDHLIHFEVCDFRETPVPKTDGVVVFNPEYGERLGEYEELELIYKAMGDFMKKECKGYKGYVFTGSPDLAKKIGLKASRKIEFFNSKLDCRLLEYDLYEGSKGRREKPAPKPDAEGRAETTEE</sequence>